<dbReference type="InterPro" id="IPR011990">
    <property type="entry name" value="TPR-like_helical_dom_sf"/>
</dbReference>
<dbReference type="HOGENOM" id="CLU_061203_0_0_1"/>
<protein>
    <submittedName>
        <fullName evidence="2">Uncharacterized protein</fullName>
    </submittedName>
</protein>
<dbReference type="Proteomes" id="UP000000314">
    <property type="component" value="Chromosome 1"/>
</dbReference>
<feature type="repeat" description="TPR" evidence="1">
    <location>
        <begin position="38"/>
        <end position="71"/>
    </location>
</feature>
<evidence type="ECO:0000313" key="3">
    <source>
        <dbReference type="Proteomes" id="UP000000314"/>
    </source>
</evidence>
<dbReference type="KEGG" id="ppa:PAS_chr1-3_0266"/>
<dbReference type="InterPro" id="IPR019734">
    <property type="entry name" value="TPR_rpt"/>
</dbReference>
<name>C4QVQ7_KOMPG</name>
<dbReference type="CDD" id="cd24142">
    <property type="entry name" value="ACL4-like"/>
    <property type="match status" value="1"/>
</dbReference>
<dbReference type="Gene3D" id="1.25.40.10">
    <property type="entry name" value="Tetratricopeptide repeat domain"/>
    <property type="match status" value="2"/>
</dbReference>
<gene>
    <name evidence="2" type="ordered locus">PAS_chr1-3_0266</name>
</gene>
<dbReference type="eggNOG" id="ENOG502QSAH">
    <property type="taxonomic scope" value="Eukaryota"/>
</dbReference>
<dbReference type="RefSeq" id="XP_002489611.1">
    <property type="nucleotide sequence ID" value="XM_002489566.1"/>
</dbReference>
<sequence>MATLDEIIVKARNFIETQRPDEALEFLESHAQGNEQNSKFLSVLGETYLEISDLDQAYDLLKKACQLDPNAEENVEKFLYLGQMIGGKDGEELLNIGINRLTNQLETLSNDANTDSKIEELLKLHGDKYKVAKYLVTKLDQALFVLIEIWMTDLCMEPEAESKCEELITKAIRFDDEIAQSRPEDRNPEVWSTLANIRISQQRPDDARQAVNKAWELFNQKKSQLESISSDPDTDDKAVNEATVEYIELIQPLITLTRYSIELGLLELAISIASSIQDINEQNVDSFYLEGFAHSLLAKKQQLNIEDIGQLIENEDLELDLKDPRTQQTVQDARVALSSAFKLLQVDSIAEETDEELVEKINQLLNQVGGFLLKEKDTTGIDETNWENEIEQDI</sequence>
<evidence type="ECO:0000313" key="2">
    <source>
        <dbReference type="EMBL" id="CAY67330.1"/>
    </source>
</evidence>
<dbReference type="OMA" id="CIEMGLY"/>
<dbReference type="FunCoup" id="C4QVQ7">
    <property type="interactions" value="290"/>
</dbReference>
<dbReference type="OrthoDB" id="1914839at2759"/>
<dbReference type="InParanoid" id="C4QVQ7"/>
<dbReference type="EMBL" id="FN392319">
    <property type="protein sequence ID" value="CAY67330.1"/>
    <property type="molecule type" value="Genomic_DNA"/>
</dbReference>
<evidence type="ECO:0000256" key="1">
    <source>
        <dbReference type="PROSITE-ProRule" id="PRU00339"/>
    </source>
</evidence>
<organism evidence="2 3">
    <name type="scientific">Komagataella phaffii (strain GS115 / ATCC 20864)</name>
    <name type="common">Yeast</name>
    <name type="synonym">Pichia pastoris</name>
    <dbReference type="NCBI Taxonomy" id="644223"/>
    <lineage>
        <taxon>Eukaryota</taxon>
        <taxon>Fungi</taxon>
        <taxon>Dikarya</taxon>
        <taxon>Ascomycota</taxon>
        <taxon>Saccharomycotina</taxon>
        <taxon>Pichiomycetes</taxon>
        <taxon>Pichiales</taxon>
        <taxon>Pichiaceae</taxon>
        <taxon>Komagataella</taxon>
    </lineage>
</organism>
<dbReference type="STRING" id="644223.C4QVQ7"/>
<dbReference type="SUPFAM" id="SSF48452">
    <property type="entry name" value="TPR-like"/>
    <property type="match status" value="1"/>
</dbReference>
<keyword evidence="1" id="KW-0802">TPR repeat</keyword>
<reference evidence="2 3" key="1">
    <citation type="journal article" date="2009" name="Nat. Biotechnol.">
        <title>Genome sequence of the recombinant protein production host Pichia pastoris.</title>
        <authorList>
            <person name="De Schutter K."/>
            <person name="Lin Y.C."/>
            <person name="Tiels P."/>
            <person name="Van Hecke A."/>
            <person name="Glinka S."/>
            <person name="Weber-Lehmann J."/>
            <person name="Rouze P."/>
            <person name="Van de Peer Y."/>
            <person name="Callewaert N."/>
        </authorList>
    </citation>
    <scope>NUCLEOTIDE SEQUENCE [LARGE SCALE GENOMIC DNA]</scope>
    <source>
        <strain evidence="3">GS115 / ATCC 20864</strain>
    </source>
</reference>
<dbReference type="SMR" id="C4QVQ7"/>
<dbReference type="PROSITE" id="PS50005">
    <property type="entry name" value="TPR"/>
    <property type="match status" value="1"/>
</dbReference>
<dbReference type="GeneID" id="8196497"/>
<dbReference type="AlphaFoldDB" id="C4QVQ7"/>
<proteinExistence type="predicted"/>
<dbReference type="SMART" id="SM00028">
    <property type="entry name" value="TPR"/>
    <property type="match status" value="2"/>
</dbReference>
<keyword evidence="3" id="KW-1185">Reference proteome</keyword>
<accession>C4QVQ7</accession>